<name>A0AAV2BDW8_9ARAC</name>
<accession>A0AAV2BDW8</accession>
<gene>
    <name evidence="1" type="ORF">LARSCL_LOCUS18514</name>
    <name evidence="2" type="ORF">LARSCL_LOCUS18515</name>
</gene>
<protein>
    <submittedName>
        <fullName evidence="1">Uncharacterized protein</fullName>
    </submittedName>
</protein>
<reference evidence="1 3" key="1">
    <citation type="submission" date="2024-04" db="EMBL/GenBank/DDBJ databases">
        <authorList>
            <person name="Rising A."/>
            <person name="Reimegard J."/>
            <person name="Sonavane S."/>
            <person name="Akerstrom W."/>
            <person name="Nylinder S."/>
            <person name="Hedman E."/>
            <person name="Kallberg Y."/>
        </authorList>
    </citation>
    <scope>NUCLEOTIDE SEQUENCE [LARGE SCALE GENOMIC DNA]</scope>
</reference>
<organism evidence="1 3">
    <name type="scientific">Larinioides sclopetarius</name>
    <dbReference type="NCBI Taxonomy" id="280406"/>
    <lineage>
        <taxon>Eukaryota</taxon>
        <taxon>Metazoa</taxon>
        <taxon>Ecdysozoa</taxon>
        <taxon>Arthropoda</taxon>
        <taxon>Chelicerata</taxon>
        <taxon>Arachnida</taxon>
        <taxon>Araneae</taxon>
        <taxon>Araneomorphae</taxon>
        <taxon>Entelegynae</taxon>
        <taxon>Araneoidea</taxon>
        <taxon>Araneidae</taxon>
        <taxon>Larinioides</taxon>
    </lineage>
</organism>
<proteinExistence type="predicted"/>
<dbReference type="AlphaFoldDB" id="A0AAV2BDW8"/>
<dbReference type="EMBL" id="CAXIEN010000338">
    <property type="protein sequence ID" value="CAL1294051.1"/>
    <property type="molecule type" value="Genomic_DNA"/>
</dbReference>
<keyword evidence="3" id="KW-1185">Reference proteome</keyword>
<sequence length="19" mass="2349">MKSHFLVIYAIKNFLRRVI</sequence>
<evidence type="ECO:0000313" key="3">
    <source>
        <dbReference type="Proteomes" id="UP001497382"/>
    </source>
</evidence>
<dbReference type="Proteomes" id="UP001497382">
    <property type="component" value="Unassembled WGS sequence"/>
</dbReference>
<evidence type="ECO:0000313" key="2">
    <source>
        <dbReference type="EMBL" id="CAL1294052.1"/>
    </source>
</evidence>
<evidence type="ECO:0000313" key="1">
    <source>
        <dbReference type="EMBL" id="CAL1294051.1"/>
    </source>
</evidence>
<dbReference type="EMBL" id="CAXIEN010000338">
    <property type="protein sequence ID" value="CAL1294052.1"/>
    <property type="molecule type" value="Genomic_DNA"/>
</dbReference>
<comment type="caution">
    <text evidence="1">The sequence shown here is derived from an EMBL/GenBank/DDBJ whole genome shotgun (WGS) entry which is preliminary data.</text>
</comment>